<proteinExistence type="predicted"/>
<keyword evidence="1" id="KW-0812">Transmembrane</keyword>
<protein>
    <submittedName>
        <fullName evidence="2">Cysteine/O-acetylserine efflux protein</fullName>
    </submittedName>
</protein>
<evidence type="ECO:0000313" key="2">
    <source>
        <dbReference type="EMBL" id="MPN38989.1"/>
    </source>
</evidence>
<name>A0A645HL92_9ZZZZ</name>
<reference evidence="2" key="1">
    <citation type="submission" date="2019-08" db="EMBL/GenBank/DDBJ databases">
        <authorList>
            <person name="Kucharzyk K."/>
            <person name="Murdoch R.W."/>
            <person name="Higgins S."/>
            <person name="Loffler F."/>
        </authorList>
    </citation>
    <scope>NUCLEOTIDE SEQUENCE</scope>
</reference>
<dbReference type="EMBL" id="VSSQ01094550">
    <property type="protein sequence ID" value="MPN38989.1"/>
    <property type="molecule type" value="Genomic_DNA"/>
</dbReference>
<accession>A0A645HL92</accession>
<keyword evidence="1" id="KW-0472">Membrane</keyword>
<comment type="caution">
    <text evidence="2">The sequence shown here is derived from an EMBL/GenBank/DDBJ whole genome shotgun (WGS) entry which is preliminary data.</text>
</comment>
<gene>
    <name evidence="2" type="primary">eamB_13</name>
    <name evidence="2" type="ORF">SDC9_186514</name>
</gene>
<sequence length="68" mass="7816">MTTFVLPHVENPLFIAFNALLLATIALLSSMVWSGFGSLFRKLFQDHYRLVNTILALLLVYCAWTLYH</sequence>
<feature type="transmembrane region" description="Helical" evidence="1">
    <location>
        <begin position="48"/>
        <end position="67"/>
    </location>
</feature>
<evidence type="ECO:0000256" key="1">
    <source>
        <dbReference type="SAM" id="Phobius"/>
    </source>
</evidence>
<feature type="transmembrane region" description="Helical" evidence="1">
    <location>
        <begin position="12"/>
        <end position="36"/>
    </location>
</feature>
<keyword evidence="1" id="KW-1133">Transmembrane helix</keyword>
<dbReference type="AlphaFoldDB" id="A0A645HL92"/>
<organism evidence="2">
    <name type="scientific">bioreactor metagenome</name>
    <dbReference type="NCBI Taxonomy" id="1076179"/>
    <lineage>
        <taxon>unclassified sequences</taxon>
        <taxon>metagenomes</taxon>
        <taxon>ecological metagenomes</taxon>
    </lineage>
</organism>